<dbReference type="OrthoDB" id="68581at2759"/>
<feature type="transmembrane region" description="Helical" evidence="1">
    <location>
        <begin position="156"/>
        <end position="180"/>
    </location>
</feature>
<keyword evidence="3" id="KW-1185">Reference proteome</keyword>
<dbReference type="AlphaFoldDB" id="A0A811L4E6"/>
<dbReference type="GO" id="GO:0006506">
    <property type="term" value="P:GPI anchor biosynthetic process"/>
    <property type="evidence" value="ECO:0007669"/>
    <property type="project" value="TreeGrafter"/>
</dbReference>
<evidence type="ECO:0000256" key="1">
    <source>
        <dbReference type="SAM" id="Phobius"/>
    </source>
</evidence>
<feature type="transmembrane region" description="Helical" evidence="1">
    <location>
        <begin position="115"/>
        <end position="135"/>
    </location>
</feature>
<sequence>MNVIGSTFMDLNIENKKRQIHFHGVIVDENGEDDNEDIAYINVQIVWFYVINYFVLFLFAMLAIFFAETEYDPQTNFLLNATYRVLHETIGYCIELKPPTPYINWLSILRMVDTYVISNIMFRLACGLSLCYRIFMPWALWAKLVFYCPRSLSFKIGAAVMLILQKLEVCCLMIFSINMLKFDYKYVYYTCFVTWLIANPCIMFLSSWLQCYDPFEQGIDRLSIITKIGSTIIFIFYAPQFYFTHNNFIWAPKCHPYVRASEALVEYFVFMAYFVFNLCLLPDIRDIRGLIYPRSISGECEKIIPCNYRKGARYERGH</sequence>
<dbReference type="Proteomes" id="UP000783686">
    <property type="component" value="Unassembled WGS sequence"/>
</dbReference>
<proteinExistence type="predicted"/>
<gene>
    <name evidence="2" type="ORF">BOKJ2_LOCUS10795</name>
</gene>
<dbReference type="GO" id="GO:0000139">
    <property type="term" value="C:Golgi membrane"/>
    <property type="evidence" value="ECO:0007669"/>
    <property type="project" value="InterPro"/>
</dbReference>
<keyword evidence="1" id="KW-1133">Transmembrane helix</keyword>
<comment type="caution">
    <text evidence="2">The sequence shown here is derived from an EMBL/GenBank/DDBJ whole genome shotgun (WGS) entry which is preliminary data.</text>
</comment>
<dbReference type="GO" id="GO:0005789">
    <property type="term" value="C:endoplasmic reticulum membrane"/>
    <property type="evidence" value="ECO:0007669"/>
    <property type="project" value="TreeGrafter"/>
</dbReference>
<feature type="transmembrane region" description="Helical" evidence="1">
    <location>
        <begin position="186"/>
        <end position="212"/>
    </location>
</feature>
<protein>
    <submittedName>
        <fullName evidence="2">Uncharacterized protein</fullName>
    </submittedName>
</protein>
<dbReference type="Proteomes" id="UP000614601">
    <property type="component" value="Unassembled WGS sequence"/>
</dbReference>
<dbReference type="EMBL" id="CAJFCW020000005">
    <property type="protein sequence ID" value="CAG9119422.1"/>
    <property type="molecule type" value="Genomic_DNA"/>
</dbReference>
<dbReference type="InterPro" id="IPR039545">
    <property type="entry name" value="PGAP2"/>
</dbReference>
<name>A0A811L4E6_9BILA</name>
<keyword evidence="1" id="KW-0812">Transmembrane</keyword>
<evidence type="ECO:0000313" key="3">
    <source>
        <dbReference type="Proteomes" id="UP000614601"/>
    </source>
</evidence>
<feature type="transmembrane region" description="Helical" evidence="1">
    <location>
        <begin position="224"/>
        <end position="243"/>
    </location>
</feature>
<evidence type="ECO:0000313" key="2">
    <source>
        <dbReference type="EMBL" id="CAD5224025.1"/>
    </source>
</evidence>
<feature type="transmembrane region" description="Helical" evidence="1">
    <location>
        <begin position="263"/>
        <end position="281"/>
    </location>
</feature>
<dbReference type="PANTHER" id="PTHR12892">
    <property type="entry name" value="FGF RECEPTOR ACTIVATING PROTEIN 1"/>
    <property type="match status" value="1"/>
</dbReference>
<accession>A0A811L4E6</accession>
<feature type="transmembrane region" description="Helical" evidence="1">
    <location>
        <begin position="46"/>
        <end position="67"/>
    </location>
</feature>
<keyword evidence="1" id="KW-0472">Membrane</keyword>
<organism evidence="2 3">
    <name type="scientific">Bursaphelenchus okinawaensis</name>
    <dbReference type="NCBI Taxonomy" id="465554"/>
    <lineage>
        <taxon>Eukaryota</taxon>
        <taxon>Metazoa</taxon>
        <taxon>Ecdysozoa</taxon>
        <taxon>Nematoda</taxon>
        <taxon>Chromadorea</taxon>
        <taxon>Rhabditida</taxon>
        <taxon>Tylenchina</taxon>
        <taxon>Tylenchomorpha</taxon>
        <taxon>Aphelenchoidea</taxon>
        <taxon>Aphelenchoididae</taxon>
        <taxon>Bursaphelenchus</taxon>
    </lineage>
</organism>
<dbReference type="PANTHER" id="PTHR12892:SF8">
    <property type="entry name" value="PROTEIN CBG16685"/>
    <property type="match status" value="1"/>
</dbReference>
<dbReference type="EMBL" id="CAJFDH010000005">
    <property type="protein sequence ID" value="CAD5224025.1"/>
    <property type="molecule type" value="Genomic_DNA"/>
</dbReference>
<reference evidence="2" key="1">
    <citation type="submission" date="2020-09" db="EMBL/GenBank/DDBJ databases">
        <authorList>
            <person name="Kikuchi T."/>
        </authorList>
    </citation>
    <scope>NUCLEOTIDE SEQUENCE</scope>
    <source>
        <strain evidence="2">SH1</strain>
    </source>
</reference>